<organism evidence="3 4">
    <name type="scientific">Natronincola peptidivorans</name>
    <dbReference type="NCBI Taxonomy" id="426128"/>
    <lineage>
        <taxon>Bacteria</taxon>
        <taxon>Bacillati</taxon>
        <taxon>Bacillota</taxon>
        <taxon>Clostridia</taxon>
        <taxon>Peptostreptococcales</taxon>
        <taxon>Natronincolaceae</taxon>
        <taxon>Natronincola</taxon>
    </lineage>
</organism>
<name>A0A1I0AXR4_9FIRM</name>
<dbReference type="PANTHER" id="PTHR43798:SF31">
    <property type="entry name" value="AB HYDROLASE SUPERFAMILY PROTEIN YCLE"/>
    <property type="match status" value="1"/>
</dbReference>
<dbReference type="PANTHER" id="PTHR43798">
    <property type="entry name" value="MONOACYLGLYCEROL LIPASE"/>
    <property type="match status" value="1"/>
</dbReference>
<keyword evidence="4" id="KW-1185">Reference proteome</keyword>
<proteinExistence type="predicted"/>
<dbReference type="Pfam" id="PF12697">
    <property type="entry name" value="Abhydrolase_6"/>
    <property type="match status" value="1"/>
</dbReference>
<feature type="domain" description="AB hydrolase-1" evidence="2">
    <location>
        <begin position="26"/>
        <end position="257"/>
    </location>
</feature>
<dbReference type="PRINTS" id="PR00412">
    <property type="entry name" value="EPOXHYDRLASE"/>
</dbReference>
<dbReference type="GO" id="GO:0016020">
    <property type="term" value="C:membrane"/>
    <property type="evidence" value="ECO:0007669"/>
    <property type="project" value="TreeGrafter"/>
</dbReference>
<evidence type="ECO:0000256" key="1">
    <source>
        <dbReference type="ARBA" id="ARBA00022801"/>
    </source>
</evidence>
<dbReference type="InterPro" id="IPR000073">
    <property type="entry name" value="AB_hydrolase_1"/>
</dbReference>
<protein>
    <submittedName>
        <fullName evidence="3">Pimeloyl-ACP methyl ester carboxylesterase</fullName>
    </submittedName>
</protein>
<dbReference type="STRING" id="426128.SAMN05660297_01119"/>
<dbReference type="AlphaFoldDB" id="A0A1I0AXR4"/>
<dbReference type="PRINTS" id="PR00111">
    <property type="entry name" value="ABHYDROLASE"/>
</dbReference>
<dbReference type="Proteomes" id="UP000199568">
    <property type="component" value="Unassembled WGS sequence"/>
</dbReference>
<accession>A0A1I0AXR4</accession>
<dbReference type="OrthoDB" id="9775557at2"/>
<dbReference type="RefSeq" id="WP_090440541.1">
    <property type="nucleotide sequence ID" value="NZ_FOHU01000003.1"/>
</dbReference>
<dbReference type="InterPro" id="IPR029058">
    <property type="entry name" value="AB_hydrolase_fold"/>
</dbReference>
<dbReference type="SUPFAM" id="SSF53474">
    <property type="entry name" value="alpha/beta-Hydrolases"/>
    <property type="match status" value="1"/>
</dbReference>
<dbReference type="GO" id="GO:0016787">
    <property type="term" value="F:hydrolase activity"/>
    <property type="evidence" value="ECO:0007669"/>
    <property type="project" value="UniProtKB-KW"/>
</dbReference>
<reference evidence="3 4" key="1">
    <citation type="submission" date="2016-10" db="EMBL/GenBank/DDBJ databases">
        <authorList>
            <person name="de Groot N.N."/>
        </authorList>
    </citation>
    <scope>NUCLEOTIDE SEQUENCE [LARGE SCALE GENOMIC DNA]</scope>
    <source>
        <strain evidence="3 4">DSM 18979</strain>
    </source>
</reference>
<evidence type="ECO:0000313" key="4">
    <source>
        <dbReference type="Proteomes" id="UP000199568"/>
    </source>
</evidence>
<evidence type="ECO:0000259" key="2">
    <source>
        <dbReference type="Pfam" id="PF12697"/>
    </source>
</evidence>
<gene>
    <name evidence="3" type="ORF">SAMN05660297_01119</name>
</gene>
<dbReference type="Gene3D" id="3.40.50.1820">
    <property type="entry name" value="alpha/beta hydrolase"/>
    <property type="match status" value="1"/>
</dbReference>
<dbReference type="InterPro" id="IPR050266">
    <property type="entry name" value="AB_hydrolase_sf"/>
</dbReference>
<keyword evidence="1" id="KW-0378">Hydrolase</keyword>
<evidence type="ECO:0000313" key="3">
    <source>
        <dbReference type="EMBL" id="SES99160.1"/>
    </source>
</evidence>
<dbReference type="EMBL" id="FOHU01000003">
    <property type="protein sequence ID" value="SES99160.1"/>
    <property type="molecule type" value="Genomic_DNA"/>
</dbReference>
<dbReference type="InterPro" id="IPR000639">
    <property type="entry name" value="Epox_hydrolase-like"/>
</dbReference>
<sequence length="268" mass="31543">MLKQEEIHEIDGVKYSLSIKGEGQSIVLLHGSYANKKTWNYQVEDFSQQYKVISYDQRGYGKTNVPTREFSYYEDLKSILDYFNIKKTILVASSFGGSVALDFTLKYPEYVEALVLVGSAANGYKYPARMMLECVLDYFRMKIKGIKYAAKKFEENSYWNYYIPKEQQNRKKFMEIYKSNTAFYQWKQNLYKPLEPLAINQLEKIKVPTLIIEGEYDQDFNKKASELLHSRIKGAERIVIKKCGHLPYFEKPEEFNKIVLKYLEEVSK</sequence>